<evidence type="ECO:0000313" key="3">
    <source>
        <dbReference type="Proteomes" id="UP000238281"/>
    </source>
</evidence>
<proteinExistence type="predicted"/>
<evidence type="ECO:0000313" key="2">
    <source>
        <dbReference type="EMBL" id="PRM93887.1"/>
    </source>
</evidence>
<sequence length="242" mass="27253">MLSSISTNQTNSTIVSNNENKIESRQDSSFKLALEESSKIEEIQELSTAPSQEALLNFYEIHQRSQIAGVSTSEYNNAVKALGIDINDTNFHSKAVELLNQNQFSTDFPSQDAVLKYGNTQQDYGNRAYMIGNEKYETGVMFEKANQNTYNEFVEELREEILANNTLNKTTNATQTVNSQESINSIIPQEIVYKQEDSNINTTQLISTLQLLLSKPNLVNNDIQSSIQNTLDFLNSLDKQTN</sequence>
<organism evidence="2 3">
    <name type="scientific">Aliarcobacter cryaerophilus</name>
    <dbReference type="NCBI Taxonomy" id="28198"/>
    <lineage>
        <taxon>Bacteria</taxon>
        <taxon>Pseudomonadati</taxon>
        <taxon>Campylobacterota</taxon>
        <taxon>Epsilonproteobacteria</taxon>
        <taxon>Campylobacterales</taxon>
        <taxon>Arcobacteraceae</taxon>
        <taxon>Aliarcobacter</taxon>
    </lineage>
</organism>
<gene>
    <name evidence="2" type="ORF">CJ673_07895</name>
</gene>
<protein>
    <submittedName>
        <fullName evidence="2">Uncharacterized protein</fullName>
    </submittedName>
</protein>
<accession>A0A2S9T4W7</accession>
<dbReference type="RefSeq" id="WP_105915673.1">
    <property type="nucleotide sequence ID" value="NZ_NXGE01000005.1"/>
</dbReference>
<feature type="compositionally biased region" description="Low complexity" evidence="1">
    <location>
        <begin position="1"/>
        <end position="18"/>
    </location>
</feature>
<comment type="caution">
    <text evidence="2">The sequence shown here is derived from an EMBL/GenBank/DDBJ whole genome shotgun (WGS) entry which is preliminary data.</text>
</comment>
<reference evidence="2 3" key="1">
    <citation type="submission" date="2017-09" db="EMBL/GenBank/DDBJ databases">
        <title>Reassesment of A. cryaerophilus.</title>
        <authorList>
            <person name="Perez-Cataluna A."/>
            <person name="Collado L."/>
            <person name="Salgado O."/>
            <person name="Lefinanco V."/>
            <person name="Figueras M.J."/>
        </authorList>
    </citation>
    <scope>NUCLEOTIDE SEQUENCE [LARGE SCALE GENOMIC DNA]</scope>
    <source>
        <strain evidence="2 3">LMG 10210</strain>
    </source>
</reference>
<feature type="region of interest" description="Disordered" evidence="1">
    <location>
        <begin position="1"/>
        <end position="21"/>
    </location>
</feature>
<dbReference type="AlphaFoldDB" id="A0A2S9T4W7"/>
<name>A0A2S9T4W7_9BACT</name>
<dbReference type="EMBL" id="NXGE01000005">
    <property type="protein sequence ID" value="PRM93887.1"/>
    <property type="molecule type" value="Genomic_DNA"/>
</dbReference>
<evidence type="ECO:0000256" key="1">
    <source>
        <dbReference type="SAM" id="MobiDB-lite"/>
    </source>
</evidence>
<dbReference type="Proteomes" id="UP000238281">
    <property type="component" value="Unassembled WGS sequence"/>
</dbReference>